<evidence type="ECO:0000313" key="3">
    <source>
        <dbReference type="Proteomes" id="UP000294850"/>
    </source>
</evidence>
<keyword evidence="1" id="KW-0812">Transmembrane</keyword>
<dbReference type="OrthoDB" id="940046at2"/>
<keyword evidence="3" id="KW-1185">Reference proteome</keyword>
<organism evidence="2 3">
    <name type="scientific">Dyadobacter psychrotolerans</name>
    <dbReference type="NCBI Taxonomy" id="2541721"/>
    <lineage>
        <taxon>Bacteria</taxon>
        <taxon>Pseudomonadati</taxon>
        <taxon>Bacteroidota</taxon>
        <taxon>Cytophagia</taxon>
        <taxon>Cytophagales</taxon>
        <taxon>Spirosomataceae</taxon>
        <taxon>Dyadobacter</taxon>
    </lineage>
</organism>
<gene>
    <name evidence="2" type="ORF">E0F88_12310</name>
</gene>
<evidence type="ECO:0000313" key="2">
    <source>
        <dbReference type="EMBL" id="TDE15300.1"/>
    </source>
</evidence>
<comment type="caution">
    <text evidence="2">The sequence shown here is derived from an EMBL/GenBank/DDBJ whole genome shotgun (WGS) entry which is preliminary data.</text>
</comment>
<protein>
    <submittedName>
        <fullName evidence="2">Uncharacterized protein</fullName>
    </submittedName>
</protein>
<dbReference type="EMBL" id="SMFL01000004">
    <property type="protein sequence ID" value="TDE15300.1"/>
    <property type="molecule type" value="Genomic_DNA"/>
</dbReference>
<accession>A0A4R5DSQ1</accession>
<dbReference type="AlphaFoldDB" id="A0A4R5DSQ1"/>
<evidence type="ECO:0000256" key="1">
    <source>
        <dbReference type="SAM" id="Phobius"/>
    </source>
</evidence>
<name>A0A4R5DSQ1_9BACT</name>
<reference evidence="2 3" key="1">
    <citation type="submission" date="2019-03" db="EMBL/GenBank/DDBJ databases">
        <title>Dyadobacter AR-3-6 sp. nov., isolated from arctic soil.</title>
        <authorList>
            <person name="Chaudhary D.K."/>
        </authorList>
    </citation>
    <scope>NUCLEOTIDE SEQUENCE [LARGE SCALE GENOMIC DNA]</scope>
    <source>
        <strain evidence="2 3">AR-3-6</strain>
    </source>
</reference>
<dbReference type="Proteomes" id="UP000294850">
    <property type="component" value="Unassembled WGS sequence"/>
</dbReference>
<feature type="transmembrane region" description="Helical" evidence="1">
    <location>
        <begin position="12"/>
        <end position="29"/>
    </location>
</feature>
<proteinExistence type="predicted"/>
<keyword evidence="1" id="KW-0472">Membrane</keyword>
<keyword evidence="1" id="KW-1133">Transmembrane helix</keyword>
<sequence>MKSFERWLKKKENRQLIFFVMGVIVLYFFTRKKAAEAVAAAPSYTGLRPGFLTGNTTPTTPTPTNPGTVTPLPDYTWTPGSADLPKGVYTTKVSGREYHYNKTPEFSIQITGNGITDNTPGLVRTAGGLNKLGDDNVFYAIGNFPLKNADGSYNNLQNYVAPDGGHTIAQYVMKSNKIPDLATFDNKFDGWNDGVNTDNGRMSQIFLSVHSDEPTANSIWPVWSVASRQLLWPSVAQPKNWEPYNKHHAVGHRNIQDSREKVIALGVQPYIAIGQGTQPGTFWTWMKGDSSIVSEATLKDMGGAAMEHMGNSTSSYLSSEIAENMQNNDPDIYGKTSAFYEGARIKKGTKKGNWGDYGGDQFYGYVRPELQWMTRENYEKSVTTHVHNKYDPTDGFSGISEFFTRNHHINRNVNQKYYLFQNKYHFPMEFAYVRNRVKVGTMTYQGQNNECEVSIFTCTKTESFVERAGGGRVGIEGARTGDIIPFPNGEIETKFTQVAAPWDEQFKIAFWSLILVGGSAMWDAPNSQFGDDTTKLHFWQNNPNDVMPRFRPTGGNWQNWTPGQNGQPGDSYTGLMHSMFAATQDAAVAAMEVVWGIRNRIKVPHFAAYTSSRGNFTPTPGTQGLHMNGGTMPINHNLFCERDILEGKKGFAIDCTGDGGGVVIYQNDFLAPHEYEDNVTVNGHNIGRVYGRQPALKVY</sequence>
<dbReference type="RefSeq" id="WP_131958563.1">
    <property type="nucleotide sequence ID" value="NZ_SMFL01000004.1"/>
</dbReference>